<accession>A0A4Y7IEF3</accession>
<dbReference type="Proteomes" id="UP000316621">
    <property type="component" value="Chromosome 1"/>
</dbReference>
<keyword evidence="2" id="KW-1185">Reference proteome</keyword>
<dbReference type="Gramene" id="RZC45878">
    <property type="protein sequence ID" value="RZC45878"/>
    <property type="gene ID" value="C5167_038828"/>
</dbReference>
<organism evidence="1 2">
    <name type="scientific">Papaver somniferum</name>
    <name type="common">Opium poppy</name>
    <dbReference type="NCBI Taxonomy" id="3469"/>
    <lineage>
        <taxon>Eukaryota</taxon>
        <taxon>Viridiplantae</taxon>
        <taxon>Streptophyta</taxon>
        <taxon>Embryophyta</taxon>
        <taxon>Tracheophyta</taxon>
        <taxon>Spermatophyta</taxon>
        <taxon>Magnoliopsida</taxon>
        <taxon>Ranunculales</taxon>
        <taxon>Papaveraceae</taxon>
        <taxon>Papaveroideae</taxon>
        <taxon>Papaver</taxon>
    </lineage>
</organism>
<protein>
    <submittedName>
        <fullName evidence="1">Uncharacterized protein</fullName>
    </submittedName>
</protein>
<evidence type="ECO:0000313" key="1">
    <source>
        <dbReference type="EMBL" id="RZC45878.1"/>
    </source>
</evidence>
<reference evidence="1 2" key="1">
    <citation type="journal article" date="2018" name="Science">
        <title>The opium poppy genome and morphinan production.</title>
        <authorList>
            <person name="Guo L."/>
            <person name="Winzer T."/>
            <person name="Yang X."/>
            <person name="Li Y."/>
            <person name="Ning Z."/>
            <person name="He Z."/>
            <person name="Teodor R."/>
            <person name="Lu Y."/>
            <person name="Bowser T.A."/>
            <person name="Graham I.A."/>
            <person name="Ye K."/>
        </authorList>
    </citation>
    <scope>NUCLEOTIDE SEQUENCE [LARGE SCALE GENOMIC DNA]</scope>
    <source>
        <strain evidence="2">cv. HN1</strain>
        <tissue evidence="1">Leaves</tissue>
    </source>
</reference>
<gene>
    <name evidence="1" type="ORF">C5167_038828</name>
</gene>
<dbReference type="EMBL" id="CM010715">
    <property type="protein sequence ID" value="RZC45878.1"/>
    <property type="molecule type" value="Genomic_DNA"/>
</dbReference>
<sequence>MVCDFGTSVYRKQKYVSPITIGFTQILASKKAQPTIHKVGKFDLKLENQNAELITWPQKRKKGKGLSASAVQSKWHTKKGPISDMKKGDSSCMCIYARESKRQYKELWETTNKTNILLSNINKLLLDPAILNASHKPRLRRRQEMPLTDAQE</sequence>
<dbReference type="AlphaFoldDB" id="A0A4Y7IEF3"/>
<proteinExistence type="predicted"/>
<evidence type="ECO:0000313" key="2">
    <source>
        <dbReference type="Proteomes" id="UP000316621"/>
    </source>
</evidence>
<name>A0A4Y7IEF3_PAPSO</name>